<protein>
    <submittedName>
        <fullName evidence="1">Uncharacterized protein</fullName>
    </submittedName>
</protein>
<organism evidence="1">
    <name type="scientific">Sphingobacterium sp. (strain 21)</name>
    <dbReference type="NCBI Taxonomy" id="743722"/>
    <lineage>
        <taxon>Bacteria</taxon>
        <taxon>Pseudomonadati</taxon>
        <taxon>Bacteroidota</taxon>
        <taxon>Sphingobacteriia</taxon>
        <taxon>Sphingobacteriales</taxon>
        <taxon>Sphingobacteriaceae</taxon>
        <taxon>Sphingobacterium</taxon>
    </lineage>
</organism>
<dbReference type="EMBL" id="CP002584">
    <property type="protein sequence ID" value="ADZ80046.1"/>
    <property type="molecule type" value="Genomic_DNA"/>
</dbReference>
<name>F4C456_SPHS2</name>
<dbReference type="AlphaFoldDB" id="F4C456"/>
<dbReference type="PATRIC" id="fig|743722.3.peg.3746"/>
<gene>
    <name evidence="1" type="ordered locus">Sph21_3508</name>
</gene>
<proteinExistence type="predicted"/>
<dbReference type="HOGENOM" id="CLU_2791839_0_0_10"/>
<accession>F4C456</accession>
<sequence>MEDNTINKLQIIHDTQILLIARLNRLERKYDLIAEELEIENWDQYDDVINEQEIQDALNTIAQSINKI</sequence>
<dbReference type="KEGG" id="shg:Sph21_3508"/>
<evidence type="ECO:0000313" key="1">
    <source>
        <dbReference type="EMBL" id="ADZ80046.1"/>
    </source>
</evidence>
<reference evidence="1" key="1">
    <citation type="submission" date="2011-03" db="EMBL/GenBank/DDBJ databases">
        <title>Complete sequence of Sphingobacterium sp. 21.</title>
        <authorList>
            <consortium name="US DOE Joint Genome Institute"/>
            <person name="Lucas S."/>
            <person name="Copeland A."/>
            <person name="Lapidus A."/>
            <person name="Cheng J.-F."/>
            <person name="Goodwin L."/>
            <person name="Pitluck S."/>
            <person name="Davenport K."/>
            <person name="Detter J.C."/>
            <person name="Han C."/>
            <person name="Tapia R."/>
            <person name="Land M."/>
            <person name="Hauser L."/>
            <person name="Kyrpides N."/>
            <person name="Ivanova N."/>
            <person name="Ovchinnikova G."/>
            <person name="Pagani I."/>
            <person name="Siebers A.K."/>
            <person name="Allgaier M."/>
            <person name="Thelen M.P."/>
            <person name="Hugenholtz P."/>
            <person name="Woyke T."/>
        </authorList>
    </citation>
    <scope>NUCLEOTIDE SEQUENCE</scope>
    <source>
        <strain evidence="1">21</strain>
    </source>
</reference>
<dbReference type="STRING" id="743722.Sph21_3508"/>